<proteinExistence type="predicted"/>
<comment type="caution">
    <text evidence="2">The sequence shown here is derived from an EMBL/GenBank/DDBJ whole genome shotgun (WGS) entry which is preliminary data.</text>
</comment>
<feature type="region of interest" description="Disordered" evidence="1">
    <location>
        <begin position="48"/>
        <end position="67"/>
    </location>
</feature>
<evidence type="ECO:0000256" key="1">
    <source>
        <dbReference type="SAM" id="MobiDB-lite"/>
    </source>
</evidence>
<dbReference type="EMBL" id="LWDD02004220">
    <property type="protein sequence ID" value="KAE8235576.1"/>
    <property type="molecule type" value="Genomic_DNA"/>
</dbReference>
<gene>
    <name evidence="2" type="ORF">A4X03_0g9729</name>
</gene>
<reference evidence="2" key="2">
    <citation type="journal article" date="2019" name="IMA Fungus">
        <title>Genome sequencing and comparison of five Tilletia species to identify candidate genes for the detection of regulated species infecting wheat.</title>
        <authorList>
            <person name="Nguyen H.D.T."/>
            <person name="Sultana T."/>
            <person name="Kesanakurti P."/>
            <person name="Hambleton S."/>
        </authorList>
    </citation>
    <scope>NUCLEOTIDE SEQUENCE</scope>
    <source>
        <strain evidence="2">DAOMC 238032</strain>
    </source>
</reference>
<evidence type="ECO:0000313" key="3">
    <source>
        <dbReference type="Proteomes" id="UP000077671"/>
    </source>
</evidence>
<sequence>MSDKKKGWVPKTFKDAGTTETFEGGREHEFDAGAFANYLAAGKVLKEKPKAEKAESAPPPAGGKTPA</sequence>
<dbReference type="Proteomes" id="UP000077671">
    <property type="component" value="Unassembled WGS sequence"/>
</dbReference>
<dbReference type="AlphaFoldDB" id="A0A8T8S9I5"/>
<organism evidence="2 3">
    <name type="scientific">Tilletia caries</name>
    <name type="common">wheat bunt fungus</name>
    <dbReference type="NCBI Taxonomy" id="13290"/>
    <lineage>
        <taxon>Eukaryota</taxon>
        <taxon>Fungi</taxon>
        <taxon>Dikarya</taxon>
        <taxon>Basidiomycota</taxon>
        <taxon>Ustilaginomycotina</taxon>
        <taxon>Exobasidiomycetes</taxon>
        <taxon>Tilletiales</taxon>
        <taxon>Tilletiaceae</taxon>
        <taxon>Tilletia</taxon>
    </lineage>
</organism>
<protein>
    <submittedName>
        <fullName evidence="2">Uncharacterized protein</fullName>
    </submittedName>
</protein>
<accession>A0A8T8S9I5</accession>
<evidence type="ECO:0000313" key="2">
    <source>
        <dbReference type="EMBL" id="KAE8235576.1"/>
    </source>
</evidence>
<name>A0A8T8S9I5_9BASI</name>
<reference evidence="2" key="1">
    <citation type="submission" date="2016-04" db="EMBL/GenBank/DDBJ databases">
        <authorList>
            <person name="Nguyen H.D."/>
            <person name="Kesanakurti P."/>
            <person name="Cullis J."/>
            <person name="Levesque C.A."/>
            <person name="Hambleton S."/>
        </authorList>
    </citation>
    <scope>NUCLEOTIDE SEQUENCE</scope>
    <source>
        <strain evidence="2">DAOMC 238032</strain>
    </source>
</reference>